<reference evidence="2" key="1">
    <citation type="journal article" date="2019" name="Int. J. Syst. Evol. Microbiol.">
        <title>The Global Catalogue of Microorganisms (GCM) 10K type strain sequencing project: providing services to taxonomists for standard genome sequencing and annotation.</title>
        <authorList>
            <consortium name="The Broad Institute Genomics Platform"/>
            <consortium name="The Broad Institute Genome Sequencing Center for Infectious Disease"/>
            <person name="Wu L."/>
            <person name="Ma J."/>
        </authorList>
    </citation>
    <scope>NUCLEOTIDE SEQUENCE [LARGE SCALE GENOMIC DNA]</scope>
    <source>
        <strain evidence="2">JCM 17316</strain>
    </source>
</reference>
<accession>A0ABP7ZF61</accession>
<dbReference type="EMBL" id="BAABDO010000135">
    <property type="protein sequence ID" value="GAA4155722.1"/>
    <property type="molecule type" value="Genomic_DNA"/>
</dbReference>
<comment type="caution">
    <text evidence="1">The sequence shown here is derived from an EMBL/GenBank/DDBJ whole genome shotgun (WGS) entry which is preliminary data.</text>
</comment>
<evidence type="ECO:0000313" key="2">
    <source>
        <dbReference type="Proteomes" id="UP001500266"/>
    </source>
</evidence>
<dbReference type="RefSeq" id="WP_345024711.1">
    <property type="nucleotide sequence ID" value="NZ_BAABDO010000135.1"/>
</dbReference>
<organism evidence="1 2">
    <name type="scientific">Actinomadura keratinilytica</name>
    <dbReference type="NCBI Taxonomy" id="547461"/>
    <lineage>
        <taxon>Bacteria</taxon>
        <taxon>Bacillati</taxon>
        <taxon>Actinomycetota</taxon>
        <taxon>Actinomycetes</taxon>
        <taxon>Streptosporangiales</taxon>
        <taxon>Thermomonosporaceae</taxon>
        <taxon>Actinomadura</taxon>
    </lineage>
</organism>
<protein>
    <submittedName>
        <fullName evidence="1">Uncharacterized protein</fullName>
    </submittedName>
</protein>
<proteinExistence type="predicted"/>
<evidence type="ECO:0000313" key="1">
    <source>
        <dbReference type="EMBL" id="GAA4155722.1"/>
    </source>
</evidence>
<name>A0ABP7ZF61_9ACTN</name>
<keyword evidence="2" id="KW-1185">Reference proteome</keyword>
<sequence>MLVTKSADSYHQLDHLLTATGLDPGATARPSLSAIADSDRLPALASDVLTVEAVFHDQHAFRFGDAAHQADYLITVPKYQLPPPLDIAPAELADQLRRRRGNGPLTTTSTVTYVIARQPS</sequence>
<dbReference type="Proteomes" id="UP001500266">
    <property type="component" value="Unassembled WGS sequence"/>
</dbReference>
<gene>
    <name evidence="1" type="ORF">GCM10022416_56390</name>
</gene>